<name>A0A378Y1Q5_PAEPO</name>
<dbReference type="EMBL" id="UGSC01000001">
    <property type="protein sequence ID" value="SUA71105.1"/>
    <property type="molecule type" value="Genomic_DNA"/>
</dbReference>
<sequence length="189" mass="21052">MSISLVKGQKVDLTKNNPHLSVLKVGLGWDPMRGRSMDIDASALLLNENGKLTQTKNLVYFGNKNSPCGAVVHSGDNLTGHGAGDDEVITVSLQQLPPEVHRVVFIVNIFRFFSFGRRKDFSMVNNAYIRVLDASQDEEILRYNLTEDYKGMCSIRVGEVYRYGGEWKFGAIGEGSTITSLNELVKTYE</sequence>
<evidence type="ECO:0000259" key="1">
    <source>
        <dbReference type="Pfam" id="PF02342"/>
    </source>
</evidence>
<dbReference type="Proteomes" id="UP000254400">
    <property type="component" value="Unassembled WGS sequence"/>
</dbReference>
<dbReference type="InterPro" id="IPR051324">
    <property type="entry name" value="Stress/Tellurium_Resist"/>
</dbReference>
<gene>
    <name evidence="2" type="primary">yceC_2</name>
    <name evidence="2" type="ORF">NCTC10343_03992</name>
</gene>
<dbReference type="PANTHER" id="PTHR32097">
    <property type="entry name" value="CAMP-BINDING PROTEIN 1-RELATED"/>
    <property type="match status" value="1"/>
</dbReference>
<feature type="domain" description="TerD" evidence="1">
    <location>
        <begin position="1"/>
        <end position="188"/>
    </location>
</feature>
<dbReference type="InterPro" id="IPR003325">
    <property type="entry name" value="TerD"/>
</dbReference>
<reference evidence="2 3" key="1">
    <citation type="submission" date="2018-06" db="EMBL/GenBank/DDBJ databases">
        <authorList>
            <consortium name="Pathogen Informatics"/>
            <person name="Doyle S."/>
        </authorList>
    </citation>
    <scope>NUCLEOTIDE SEQUENCE [LARGE SCALE GENOMIC DNA]</scope>
    <source>
        <strain evidence="2 3">NCTC10343</strain>
    </source>
</reference>
<dbReference type="GeneID" id="93347318"/>
<evidence type="ECO:0000313" key="3">
    <source>
        <dbReference type="Proteomes" id="UP000254400"/>
    </source>
</evidence>
<dbReference type="PANTHER" id="PTHR32097:SF15">
    <property type="entry name" value="STRESS RESPONSE PROTEIN SCP2"/>
    <property type="match status" value="1"/>
</dbReference>
<dbReference type="RefSeq" id="WP_019688150.1">
    <property type="nucleotide sequence ID" value="NZ_CP036496.1"/>
</dbReference>
<dbReference type="Pfam" id="PF02342">
    <property type="entry name" value="TerD"/>
    <property type="match status" value="1"/>
</dbReference>
<dbReference type="AlphaFoldDB" id="A0A378Y1Q5"/>
<dbReference type="CDD" id="cd06974">
    <property type="entry name" value="TerD_like"/>
    <property type="match status" value="1"/>
</dbReference>
<accession>A0A378Y1Q5</accession>
<proteinExistence type="predicted"/>
<evidence type="ECO:0000313" key="2">
    <source>
        <dbReference type="EMBL" id="SUA71105.1"/>
    </source>
</evidence>
<protein>
    <recommendedName>
        <fullName evidence="1">TerD domain-containing protein</fullName>
    </recommendedName>
</protein>
<dbReference type="Gene3D" id="2.60.60.30">
    <property type="entry name" value="sav2460 like domains"/>
    <property type="match status" value="1"/>
</dbReference>
<organism evidence="2 3">
    <name type="scientific">Paenibacillus polymyxa</name>
    <name type="common">Bacillus polymyxa</name>
    <dbReference type="NCBI Taxonomy" id="1406"/>
    <lineage>
        <taxon>Bacteria</taxon>
        <taxon>Bacillati</taxon>
        <taxon>Bacillota</taxon>
        <taxon>Bacilli</taxon>
        <taxon>Bacillales</taxon>
        <taxon>Paenibacillaceae</taxon>
        <taxon>Paenibacillus</taxon>
    </lineage>
</organism>